<dbReference type="AlphaFoldDB" id="A0A1E1LJF9"/>
<dbReference type="Proteomes" id="UP000178129">
    <property type="component" value="Unassembled WGS sequence"/>
</dbReference>
<dbReference type="GO" id="GO:0005739">
    <property type="term" value="C:mitochondrion"/>
    <property type="evidence" value="ECO:0007669"/>
    <property type="project" value="TreeGrafter"/>
</dbReference>
<dbReference type="InterPro" id="IPR045337">
    <property type="entry name" value="MmgE_PrpD_C"/>
</dbReference>
<dbReference type="Pfam" id="PF19305">
    <property type="entry name" value="MmgE_PrpD_C"/>
    <property type="match status" value="1"/>
</dbReference>
<dbReference type="Pfam" id="PF03972">
    <property type="entry name" value="MmgE_PrpD_N"/>
    <property type="match status" value="1"/>
</dbReference>
<sequence>MAAEAPASPPSDQVIVDIKDYVYHYQVTKSKTKTWARARECLLDSIGCAILAISTSEECRALVGPFVRDTTVQHGFCLPGTQFILDPVKGAFDFGAMIRWQDFNDGLSGLDWGHPSDNLGAIVAVCDWLCRSGQSNITMRTLLEAMIKAYEVQGTFQLTNSFNTKGLDHTVLVKLASTAVVSWLIGLSEEQAMAAISHVFMDGIPLRLFRAGSNCIPRKSWAAGDACMRAVQLALLAREGQPGAPSVLTMPRWGFYSTTWCGESFQLPRPYETYVMETVANKVYPCEGHALPAVEAMLEQCQRLKKRGLDALQDVAAIRVRATKSTVTILDKPWPLYNFADRDHCLRYILCLTLLKGGPPEVQDYRDDSPWALDRDGWMEATKQKIELLEDAGFTAEYRADGRGRPAPPVAGVTVVLRDGQILDEVVIRDGPGTPSHPKTTQAVHDKFRRNMKAGAFSELDTEKIIFMVQDDDLLVSEFVDALRGRMGLSML</sequence>
<evidence type="ECO:0000259" key="3">
    <source>
        <dbReference type="Pfam" id="PF19305"/>
    </source>
</evidence>
<evidence type="ECO:0000313" key="5">
    <source>
        <dbReference type="Proteomes" id="UP000178129"/>
    </source>
</evidence>
<dbReference type="InterPro" id="IPR042183">
    <property type="entry name" value="MmgE/PrpD_sf_1"/>
</dbReference>
<dbReference type="Gene3D" id="1.10.4100.10">
    <property type="entry name" value="2-methylcitrate dehydratase PrpD"/>
    <property type="match status" value="1"/>
</dbReference>
<evidence type="ECO:0000256" key="1">
    <source>
        <dbReference type="ARBA" id="ARBA00006174"/>
    </source>
</evidence>
<organism evidence="4 5">
    <name type="scientific">Rhynchosporium graminicola</name>
    <dbReference type="NCBI Taxonomy" id="2792576"/>
    <lineage>
        <taxon>Eukaryota</taxon>
        <taxon>Fungi</taxon>
        <taxon>Dikarya</taxon>
        <taxon>Ascomycota</taxon>
        <taxon>Pezizomycotina</taxon>
        <taxon>Leotiomycetes</taxon>
        <taxon>Helotiales</taxon>
        <taxon>Ploettnerulaceae</taxon>
        <taxon>Rhynchosporium</taxon>
    </lineage>
</organism>
<gene>
    <name evidence="4" type="ORF">RCO7_11341</name>
</gene>
<dbReference type="GO" id="GO:0016829">
    <property type="term" value="F:lyase activity"/>
    <property type="evidence" value="ECO:0007669"/>
    <property type="project" value="InterPro"/>
</dbReference>
<protein>
    <submittedName>
        <fullName evidence="4">Related to 2-methylcitrate dehydratase (PrpD)</fullName>
    </submittedName>
</protein>
<dbReference type="SUPFAM" id="SSF103378">
    <property type="entry name" value="2-methylcitrate dehydratase PrpD"/>
    <property type="match status" value="1"/>
</dbReference>
<keyword evidence="5" id="KW-1185">Reference proteome</keyword>
<proteinExistence type="inferred from homology"/>
<dbReference type="Gene3D" id="3.30.1330.120">
    <property type="entry name" value="2-methylcitrate dehydratase PrpD"/>
    <property type="match status" value="1"/>
</dbReference>
<feature type="domain" description="MmgE/PrpD N-terminal" evidence="2">
    <location>
        <begin position="17"/>
        <end position="266"/>
    </location>
</feature>
<accession>A0A1E1LJF9</accession>
<dbReference type="EMBL" id="FJUW01000056">
    <property type="protein sequence ID" value="CZT10626.1"/>
    <property type="molecule type" value="Genomic_DNA"/>
</dbReference>
<dbReference type="PANTHER" id="PTHR16943:SF15">
    <property type="entry name" value="DEHYDRATASE (PRPD), PUTATIVE-RELATED"/>
    <property type="match status" value="1"/>
</dbReference>
<reference evidence="5" key="1">
    <citation type="submission" date="2016-03" db="EMBL/GenBank/DDBJ databases">
        <authorList>
            <person name="Ploux O."/>
        </authorList>
    </citation>
    <scope>NUCLEOTIDE SEQUENCE [LARGE SCALE GENOMIC DNA]</scope>
    <source>
        <strain evidence="5">UK7</strain>
    </source>
</reference>
<feature type="domain" description="MmgE/PrpD C-terminal" evidence="3">
    <location>
        <begin position="284"/>
        <end position="468"/>
    </location>
</feature>
<evidence type="ECO:0000259" key="2">
    <source>
        <dbReference type="Pfam" id="PF03972"/>
    </source>
</evidence>
<comment type="caution">
    <text evidence="4">The sequence shown here is derived from an EMBL/GenBank/DDBJ whole genome shotgun (WGS) entry which is preliminary data.</text>
</comment>
<dbReference type="InParanoid" id="A0A1E1LJF9"/>
<dbReference type="STRING" id="914237.A0A1E1LJF9"/>
<dbReference type="InterPro" id="IPR036148">
    <property type="entry name" value="MmgE/PrpD_sf"/>
</dbReference>
<comment type="similarity">
    <text evidence="1">Belongs to the PrpD family.</text>
</comment>
<dbReference type="InterPro" id="IPR005656">
    <property type="entry name" value="MmgE_PrpD"/>
</dbReference>
<evidence type="ECO:0000313" key="4">
    <source>
        <dbReference type="EMBL" id="CZT10626.1"/>
    </source>
</evidence>
<dbReference type="InterPro" id="IPR042188">
    <property type="entry name" value="MmgE/PrpD_sf_2"/>
</dbReference>
<name>A0A1E1LJF9_9HELO</name>
<dbReference type="PANTHER" id="PTHR16943">
    <property type="entry name" value="2-METHYLCITRATE DEHYDRATASE-RELATED"/>
    <property type="match status" value="1"/>
</dbReference>
<dbReference type="InterPro" id="IPR045336">
    <property type="entry name" value="MmgE_PrpD_N"/>
</dbReference>